<feature type="domain" description="Terminase large subunit GpA endonuclease" evidence="2">
    <location>
        <begin position="297"/>
        <end position="584"/>
    </location>
</feature>
<proteinExistence type="predicted"/>
<dbReference type="GO" id="GO:0016887">
    <property type="term" value="F:ATP hydrolysis activity"/>
    <property type="evidence" value="ECO:0007669"/>
    <property type="project" value="InterPro"/>
</dbReference>
<dbReference type="RefSeq" id="WP_185674772.1">
    <property type="nucleotide sequence ID" value="NZ_JACHVB010000014.1"/>
</dbReference>
<dbReference type="InterPro" id="IPR046454">
    <property type="entry name" value="GpA_endonuclease"/>
</dbReference>
<dbReference type="AlphaFoldDB" id="A0A842HBD3"/>
<dbReference type="Proteomes" id="UP000546464">
    <property type="component" value="Unassembled WGS sequence"/>
</dbReference>
<feature type="domain" description="Phage terminase large subunit GpA ATPase" evidence="1">
    <location>
        <begin position="35"/>
        <end position="276"/>
    </location>
</feature>
<evidence type="ECO:0000259" key="2">
    <source>
        <dbReference type="Pfam" id="PF20454"/>
    </source>
</evidence>
<keyword evidence="4" id="KW-1185">Reference proteome</keyword>
<accession>A0A842HBD3</accession>
<dbReference type="GO" id="GO:0004519">
    <property type="term" value="F:endonuclease activity"/>
    <property type="evidence" value="ECO:0007669"/>
    <property type="project" value="InterPro"/>
</dbReference>
<evidence type="ECO:0000259" key="1">
    <source>
        <dbReference type="Pfam" id="PF05876"/>
    </source>
</evidence>
<name>A0A842HBD3_9BACT</name>
<protein>
    <submittedName>
        <fullName evidence="3">Phage terminase large subunit family protein</fullName>
    </submittedName>
</protein>
<sequence length="602" mass="69834">MNADIASMFAEGVRPPDRRPPWQWCEDHIPAIPYSPMPGRFRSDNSPWVREVMEVIVDPRVKLVSILASVQSSKTTIPELTLCYIVKNLPGPCLWLDQTDEDAKDQSESRLQKLFEECEPVRDLFPRDRHKRRNHTVHFSNGMTLWILGAHNKTNLQRRSIRWLFGDETWRWPAGNMAEAEARVTAFGWLGKCVFMSQGGEENDDTHRKFETTDMREWTFECPHCGKRQPFAWENVEWSKSARDAEGNWDFSAVRDSTILRCTHCNHYFTDSDATRRQLNATGKYIRTNTNASPENVGFHWNALCAMSWGKLAELYLRAKAAARQGDTSLLQQFYQKRLALPWREYVEDYKMEIATCGYRKGESWEEEGGITRQGKVVAPPFEGVVIPLRILTVDCQMDHLFAVVRSWSPNGSSRLVWNERLLTFDDIELLQERYDIHPNLVFVDAGHATYDVYRQCSKKGWVALIGDRRLTFPHKSKEKGGVQRFYSPRRKVVLGTRQSCYVHYWSNLNIKDTLARLRRNQDPAKGPTWEVPDDIDEEYLSQMESEHRTKEKNTWMWKQIGKRPNHYWDCESMQAAAATMLKIIGRESIVDTPASGNGGRD</sequence>
<dbReference type="Pfam" id="PF20454">
    <property type="entry name" value="GpA_nuclease"/>
    <property type="match status" value="1"/>
</dbReference>
<dbReference type="Gene3D" id="3.40.50.300">
    <property type="entry name" value="P-loop containing nucleotide triphosphate hydrolases"/>
    <property type="match status" value="1"/>
</dbReference>
<organism evidence="3 4">
    <name type="scientific">Ruficoccus amylovorans</name>
    <dbReference type="NCBI Taxonomy" id="1804625"/>
    <lineage>
        <taxon>Bacteria</taxon>
        <taxon>Pseudomonadati</taxon>
        <taxon>Verrucomicrobiota</taxon>
        <taxon>Opitutia</taxon>
        <taxon>Puniceicoccales</taxon>
        <taxon>Cerasicoccaceae</taxon>
        <taxon>Ruficoccus</taxon>
    </lineage>
</organism>
<dbReference type="InterPro" id="IPR046453">
    <property type="entry name" value="GpA_ATPase"/>
</dbReference>
<reference evidence="3 4" key="1">
    <citation type="submission" date="2020-07" db="EMBL/GenBank/DDBJ databases">
        <authorList>
            <person name="Feng X."/>
        </authorList>
    </citation>
    <scope>NUCLEOTIDE SEQUENCE [LARGE SCALE GENOMIC DNA]</scope>
    <source>
        <strain evidence="3 4">JCM31066</strain>
    </source>
</reference>
<comment type="caution">
    <text evidence="3">The sequence shown here is derived from an EMBL/GenBank/DDBJ whole genome shotgun (WGS) entry which is preliminary data.</text>
</comment>
<dbReference type="EMBL" id="JACHVB010000014">
    <property type="protein sequence ID" value="MBC2593773.1"/>
    <property type="molecule type" value="Genomic_DNA"/>
</dbReference>
<evidence type="ECO:0000313" key="3">
    <source>
        <dbReference type="EMBL" id="MBC2593773.1"/>
    </source>
</evidence>
<gene>
    <name evidence="3" type="ORF">H5P28_05810</name>
</gene>
<dbReference type="Pfam" id="PF05876">
    <property type="entry name" value="GpA_ATPase"/>
    <property type="match status" value="1"/>
</dbReference>
<dbReference type="InterPro" id="IPR027417">
    <property type="entry name" value="P-loop_NTPase"/>
</dbReference>
<evidence type="ECO:0000313" key="4">
    <source>
        <dbReference type="Proteomes" id="UP000546464"/>
    </source>
</evidence>